<feature type="domain" description="Surface lipoprotein assembly modifier C-terminal" evidence="2">
    <location>
        <begin position="157"/>
        <end position="435"/>
    </location>
</feature>
<evidence type="ECO:0000256" key="1">
    <source>
        <dbReference type="SAM" id="SignalP"/>
    </source>
</evidence>
<dbReference type="EMBL" id="AP024485">
    <property type="protein sequence ID" value="BCS86849.1"/>
    <property type="molecule type" value="Genomic_DNA"/>
</dbReference>
<sequence length="439" mass="49386">MPTRFLFCFLFVCLLTVGQMAAPLVANAVSGDPYNEGMAAFQAGDYDKACPLLKQACSTRPNNIQLLLNLAVCQFYTKNYEGAVESYHILHAMRPDDQRVTFELGRSLAECGRFKESRKYLLEVEKSNPPKELRSGLDGMLDRLDDLERRTRFGATFEVSVLNDDNVNVGPNDGILGNIILDPDTYPKASTGVGYSAMIGVEQKLDMIGDWRLSVGLSRNEVRYSRYTDYNVGVTNVSLRLNHKLEQGSIQGALNYTDIEQGEMNSINTFAPSVMWMHTLAPDKQLITDASIEFRDNRKNHESDSHYYTAGSYLRWFFGGQNQHYLLGGGRVFTENARAPRNSNDGYEVKLAPSFGLPNLFRFDLSATFGKTVYNAPPAAGVDNDRRDQKHTFSGTLSRQLWDKNSKATLSFIHTRNKSNYVPNSYFKNTAKFALGYNF</sequence>
<accession>A0ABN6EMN9</accession>
<evidence type="ECO:0000313" key="4">
    <source>
        <dbReference type="Proteomes" id="UP001053296"/>
    </source>
</evidence>
<dbReference type="InterPro" id="IPR011990">
    <property type="entry name" value="TPR-like_helical_dom_sf"/>
</dbReference>
<dbReference type="SMART" id="SM00028">
    <property type="entry name" value="TPR"/>
    <property type="match status" value="2"/>
</dbReference>
<evidence type="ECO:0000259" key="2">
    <source>
        <dbReference type="Pfam" id="PF04575"/>
    </source>
</evidence>
<feature type="signal peptide" evidence="1">
    <location>
        <begin position="1"/>
        <end position="21"/>
    </location>
</feature>
<dbReference type="Gene3D" id="1.25.40.10">
    <property type="entry name" value="Tetratricopeptide repeat domain"/>
    <property type="match status" value="1"/>
</dbReference>
<name>A0ABN6EMN9_9BACT</name>
<evidence type="ECO:0000313" key="3">
    <source>
        <dbReference type="EMBL" id="BCS86849.1"/>
    </source>
</evidence>
<dbReference type="Pfam" id="PF14559">
    <property type="entry name" value="TPR_19"/>
    <property type="match status" value="1"/>
</dbReference>
<reference evidence="3" key="1">
    <citation type="journal article" date="2022" name="Arch. Microbiol.">
        <title>Pseudodesulfovibrio sediminis sp. nov., a mesophilic and neutrophilic sulfate-reducing bacterium isolated from sediment of a brackish lake.</title>
        <authorList>
            <person name="Takahashi A."/>
            <person name="Kojima H."/>
            <person name="Watanabe M."/>
            <person name="Fukui M."/>
        </authorList>
    </citation>
    <scope>NUCLEOTIDE SEQUENCE</scope>
    <source>
        <strain evidence="3">SF6</strain>
    </source>
</reference>
<gene>
    <name evidence="3" type="ORF">PSDVSF_00910</name>
</gene>
<dbReference type="InterPro" id="IPR007655">
    <property type="entry name" value="Slam_C"/>
</dbReference>
<dbReference type="SUPFAM" id="SSF48452">
    <property type="entry name" value="TPR-like"/>
    <property type="match status" value="1"/>
</dbReference>
<feature type="chain" id="PRO_5046805220" description="Surface lipoprotein assembly modifier C-terminal domain-containing protein" evidence="1">
    <location>
        <begin position="22"/>
        <end position="439"/>
    </location>
</feature>
<protein>
    <recommendedName>
        <fullName evidence="2">Surface lipoprotein assembly modifier C-terminal domain-containing protein</fullName>
    </recommendedName>
</protein>
<dbReference type="InterPro" id="IPR019734">
    <property type="entry name" value="TPR_rpt"/>
</dbReference>
<proteinExistence type="predicted"/>
<keyword evidence="4" id="KW-1185">Reference proteome</keyword>
<dbReference type="RefSeq" id="WP_229592493.1">
    <property type="nucleotide sequence ID" value="NZ_AP024485.1"/>
</dbReference>
<organism evidence="3 4">
    <name type="scientific">Pseudodesulfovibrio sediminis</name>
    <dbReference type="NCBI Taxonomy" id="2810563"/>
    <lineage>
        <taxon>Bacteria</taxon>
        <taxon>Pseudomonadati</taxon>
        <taxon>Thermodesulfobacteriota</taxon>
        <taxon>Desulfovibrionia</taxon>
        <taxon>Desulfovibrionales</taxon>
        <taxon>Desulfovibrionaceae</taxon>
    </lineage>
</organism>
<dbReference type="Pfam" id="PF04575">
    <property type="entry name" value="SlipAM"/>
    <property type="match status" value="1"/>
</dbReference>
<keyword evidence="1" id="KW-0732">Signal</keyword>
<dbReference type="Proteomes" id="UP001053296">
    <property type="component" value="Chromosome"/>
</dbReference>